<accession>A0A174GQA5</accession>
<proteinExistence type="predicted"/>
<dbReference type="OrthoDB" id="1916594at2"/>
<dbReference type="Proteomes" id="UP000092714">
    <property type="component" value="Unassembled WGS sequence"/>
</dbReference>
<dbReference type="AlphaFoldDB" id="A0A174GQA5"/>
<evidence type="ECO:0008006" key="3">
    <source>
        <dbReference type="Google" id="ProtNLM"/>
    </source>
</evidence>
<dbReference type="SUPFAM" id="SSF160148">
    <property type="entry name" value="CPE0013-like"/>
    <property type="match status" value="1"/>
</dbReference>
<dbReference type="PANTHER" id="PTHR39450:SF1">
    <property type="entry name" value="DUF1667 DOMAIN-CONTAINING PROTEIN"/>
    <property type="match status" value="1"/>
</dbReference>
<dbReference type="InterPro" id="IPR012460">
    <property type="entry name" value="DUF1667"/>
</dbReference>
<sequence>MKETFTSIVRIKGDEKNRVISVKSNKEVDRSDFVEFSKVLSRIYVGSSTKAGDIICKNILNTGIDIICTKNIDNNV</sequence>
<dbReference type="EMBL" id="MAPZ01000024">
    <property type="protein sequence ID" value="OBY10119.1"/>
    <property type="molecule type" value="Genomic_DNA"/>
</dbReference>
<dbReference type="GeneID" id="42776472"/>
<gene>
    <name evidence="1" type="ORF">CP373A1_11485</name>
</gene>
<dbReference type="RefSeq" id="WP_027098643.1">
    <property type="nucleotide sequence ID" value="NZ_CABHIH010000004.1"/>
</dbReference>
<evidence type="ECO:0000313" key="2">
    <source>
        <dbReference type="Proteomes" id="UP000092714"/>
    </source>
</evidence>
<evidence type="ECO:0000313" key="1">
    <source>
        <dbReference type="EMBL" id="OBY10119.1"/>
    </source>
</evidence>
<dbReference type="Gene3D" id="3.10.530.10">
    <property type="entry name" value="CPE0013-like"/>
    <property type="match status" value="1"/>
</dbReference>
<organism evidence="1 2">
    <name type="scientific">Clostridium paraputrificum</name>
    <dbReference type="NCBI Taxonomy" id="29363"/>
    <lineage>
        <taxon>Bacteria</taxon>
        <taxon>Bacillati</taxon>
        <taxon>Bacillota</taxon>
        <taxon>Clostridia</taxon>
        <taxon>Eubacteriales</taxon>
        <taxon>Clostridiaceae</taxon>
        <taxon>Clostridium</taxon>
    </lineage>
</organism>
<dbReference type="InterPro" id="IPR036593">
    <property type="entry name" value="CPE0013-like_sf"/>
</dbReference>
<dbReference type="PANTHER" id="PTHR39450">
    <property type="entry name" value="MOLYBDOPTERIN OXIDOREDUCTASE, 4FE-4S CLUSTER-BINDING SUBUNIT"/>
    <property type="match status" value="1"/>
</dbReference>
<dbReference type="Pfam" id="PF07892">
    <property type="entry name" value="DUF1667"/>
    <property type="match status" value="1"/>
</dbReference>
<comment type="caution">
    <text evidence="1">The sequence shown here is derived from an EMBL/GenBank/DDBJ whole genome shotgun (WGS) entry which is preliminary data.</text>
</comment>
<keyword evidence="2" id="KW-1185">Reference proteome</keyword>
<dbReference type="eggNOG" id="COG3862">
    <property type="taxonomic scope" value="Bacteria"/>
</dbReference>
<name>A0A174GQA5_9CLOT</name>
<reference evidence="1 2" key="1">
    <citation type="submission" date="2016-06" db="EMBL/GenBank/DDBJ databases">
        <authorList>
            <person name="Kjaerup R.B."/>
            <person name="Dalgaard T.S."/>
            <person name="Juul-Madsen H.R."/>
        </authorList>
    </citation>
    <scope>NUCLEOTIDE SEQUENCE [LARGE SCALE GENOMIC DNA]</scope>
    <source>
        <strain evidence="1 2">373-A1</strain>
    </source>
</reference>
<protein>
    <recommendedName>
        <fullName evidence="3">DUF1667 domain-containing protein</fullName>
    </recommendedName>
</protein>